<dbReference type="Pfam" id="PF03572">
    <property type="entry name" value="Peptidase_S41"/>
    <property type="match status" value="1"/>
</dbReference>
<dbReference type="Pfam" id="PF00595">
    <property type="entry name" value="PDZ"/>
    <property type="match status" value="1"/>
</dbReference>
<feature type="chain" id="PRO_5019554082" evidence="7">
    <location>
        <begin position="29"/>
        <end position="691"/>
    </location>
</feature>
<organism evidence="9 10">
    <name type="scientific">Aliidiomarina iranensis</name>
    <dbReference type="NCBI Taxonomy" id="1434071"/>
    <lineage>
        <taxon>Bacteria</taxon>
        <taxon>Pseudomonadati</taxon>
        <taxon>Pseudomonadota</taxon>
        <taxon>Gammaproteobacteria</taxon>
        <taxon>Alteromonadales</taxon>
        <taxon>Idiomarinaceae</taxon>
        <taxon>Aliidiomarina</taxon>
    </lineage>
</organism>
<dbReference type="InterPro" id="IPR040573">
    <property type="entry name" value="TSP_N"/>
</dbReference>
<dbReference type="Gene3D" id="2.30.42.10">
    <property type="match status" value="1"/>
</dbReference>
<dbReference type="GO" id="GO:0007165">
    <property type="term" value="P:signal transduction"/>
    <property type="evidence" value="ECO:0007669"/>
    <property type="project" value="TreeGrafter"/>
</dbReference>
<evidence type="ECO:0000256" key="3">
    <source>
        <dbReference type="ARBA" id="ARBA00022801"/>
    </source>
</evidence>
<comment type="similarity">
    <text evidence="1 5">Belongs to the peptidase S41A family.</text>
</comment>
<dbReference type="SMART" id="SM00245">
    <property type="entry name" value="TSPc"/>
    <property type="match status" value="1"/>
</dbReference>
<dbReference type="SUPFAM" id="SSF50156">
    <property type="entry name" value="PDZ domain-like"/>
    <property type="match status" value="1"/>
</dbReference>
<dbReference type="GO" id="GO:0030288">
    <property type="term" value="C:outer membrane-bounded periplasmic space"/>
    <property type="evidence" value="ECO:0007669"/>
    <property type="project" value="TreeGrafter"/>
</dbReference>
<dbReference type="SMART" id="SM00228">
    <property type="entry name" value="PDZ"/>
    <property type="match status" value="1"/>
</dbReference>
<dbReference type="Gene3D" id="3.90.226.10">
    <property type="entry name" value="2-enoyl-CoA Hydratase, Chain A, domain 1"/>
    <property type="match status" value="1"/>
</dbReference>
<dbReference type="Pfam" id="PF11818">
    <property type="entry name" value="DUF3340"/>
    <property type="match status" value="1"/>
</dbReference>
<dbReference type="RefSeq" id="WP_126765927.1">
    <property type="nucleotide sequence ID" value="NZ_PIPJ01000002.1"/>
</dbReference>
<keyword evidence="10" id="KW-1185">Reference proteome</keyword>
<dbReference type="InterPro" id="IPR029045">
    <property type="entry name" value="ClpP/crotonase-like_dom_sf"/>
</dbReference>
<dbReference type="PANTHER" id="PTHR32060">
    <property type="entry name" value="TAIL-SPECIFIC PROTEASE"/>
    <property type="match status" value="1"/>
</dbReference>
<dbReference type="CDD" id="cd06782">
    <property type="entry name" value="cpPDZ_CPP-like"/>
    <property type="match status" value="1"/>
</dbReference>
<feature type="domain" description="PDZ" evidence="8">
    <location>
        <begin position="259"/>
        <end position="325"/>
    </location>
</feature>
<feature type="coiled-coil region" evidence="6">
    <location>
        <begin position="618"/>
        <end position="645"/>
    </location>
</feature>
<evidence type="ECO:0000256" key="6">
    <source>
        <dbReference type="SAM" id="Coils"/>
    </source>
</evidence>
<keyword evidence="4 5" id="KW-0720">Serine protease</keyword>
<evidence type="ECO:0000256" key="2">
    <source>
        <dbReference type="ARBA" id="ARBA00022670"/>
    </source>
</evidence>
<dbReference type="NCBIfam" id="NF008388">
    <property type="entry name" value="PRK11186.1"/>
    <property type="match status" value="1"/>
</dbReference>
<dbReference type="GO" id="GO:0004175">
    <property type="term" value="F:endopeptidase activity"/>
    <property type="evidence" value="ECO:0007669"/>
    <property type="project" value="TreeGrafter"/>
</dbReference>
<comment type="caution">
    <text evidence="9">The sequence shown here is derived from an EMBL/GenBank/DDBJ whole genome shotgun (WGS) entry which is preliminary data.</text>
</comment>
<dbReference type="PANTHER" id="PTHR32060:SF22">
    <property type="entry name" value="CARBOXYL-TERMINAL-PROCESSING PEPTIDASE 3, CHLOROPLASTIC"/>
    <property type="match status" value="1"/>
</dbReference>
<sequence>MIKQVVQRVALVFALLTSAVFFSASIFAQDDESYSVSDIPKLQPESQHVVASRRIAAYFTRYHYSNVELNEEMSRQIFDRYFEQLDYNRMFMLASDIESFQEHRDNFHEALVEGELAVAFAIHQKNLERRFERFQFALEEVSNLDDDFSFDEEGAEYQFDRTEADWAASEEELNDIWRLRVKNDALNLALAGREPEEIIENLERRYRSAQQQITQHKSEDAFQSVMNAFARSVDAHTSYLSPRNAERFQQNMNLSLEGIGAVLQAEYDYTVIRSLVPGGPAERSDELNPNDRIIAVAQGDQDFVDVIGWRLDDVVELIKGPKGSVVRLQILKESDGSGAAPKSVEIVREEVRLEDREAKLSYETSDTGDKFAVITIPGFYNNLTDDVRGLLTEVNGDENIEGLVVDLRGNGGGSLSESITLTGLFIPSGPVVQVRESSGRVDVSGDPDPAVVYEGPMVVMVDRFSASASEIFAAALQDYRRALIVGENTFGKGTVQQHRGLQRRFDLGSNPMGSVQYTMAKFYRINGGSTQHKGVVPDIVFPSLIDPEEFGESRADNALPWDQIEPVQFRAFNFVNNELIEKLANEHKLRIENDKEFAFIAEDVERYRTMRERTSISLVRAEREAETEAQQARNLERINLRLQQAGLEPVESIDGVEEEYRSPDVFLQEAIEVAADYVHTMSGGARNVRND</sequence>
<dbReference type="EMBL" id="PIPJ01000002">
    <property type="protein sequence ID" value="RUO22403.1"/>
    <property type="molecule type" value="Genomic_DNA"/>
</dbReference>
<dbReference type="CDD" id="cd07560">
    <property type="entry name" value="Peptidase_S41_CPP"/>
    <property type="match status" value="1"/>
</dbReference>
<dbReference type="InterPro" id="IPR036034">
    <property type="entry name" value="PDZ_sf"/>
</dbReference>
<keyword evidence="6" id="KW-0175">Coiled coil</keyword>
<dbReference type="Proteomes" id="UP000288395">
    <property type="component" value="Unassembled WGS sequence"/>
</dbReference>
<evidence type="ECO:0000256" key="5">
    <source>
        <dbReference type="RuleBase" id="RU004404"/>
    </source>
</evidence>
<dbReference type="AlphaFoldDB" id="A0A432W087"/>
<dbReference type="SUPFAM" id="SSF52096">
    <property type="entry name" value="ClpP/crotonase"/>
    <property type="match status" value="1"/>
</dbReference>
<name>A0A432W087_9GAMM</name>
<accession>A0A432W087</accession>
<protein>
    <submittedName>
        <fullName evidence="9">Carboxy terminal-processing peptidase</fullName>
    </submittedName>
</protein>
<dbReference type="InterPro" id="IPR005151">
    <property type="entry name" value="Tail-specific_protease"/>
</dbReference>
<dbReference type="InterPro" id="IPR020992">
    <property type="entry name" value="Tail_Prtase_C"/>
</dbReference>
<dbReference type="GO" id="GO:0008236">
    <property type="term" value="F:serine-type peptidase activity"/>
    <property type="evidence" value="ECO:0007669"/>
    <property type="project" value="UniProtKB-KW"/>
</dbReference>
<dbReference type="Gene3D" id="3.30.750.44">
    <property type="match status" value="1"/>
</dbReference>
<evidence type="ECO:0000313" key="10">
    <source>
        <dbReference type="Proteomes" id="UP000288395"/>
    </source>
</evidence>
<keyword evidence="7" id="KW-0732">Signal</keyword>
<proteinExistence type="inferred from homology"/>
<keyword evidence="2 5" id="KW-0645">Protease</keyword>
<reference evidence="10" key="1">
    <citation type="journal article" date="2018" name="Front. Microbiol.">
        <title>Genome-Based Analysis Reveals the Taxonomy and Diversity of the Family Idiomarinaceae.</title>
        <authorList>
            <person name="Liu Y."/>
            <person name="Lai Q."/>
            <person name="Shao Z."/>
        </authorList>
    </citation>
    <scope>NUCLEOTIDE SEQUENCE [LARGE SCALE GENOMIC DNA]</scope>
    <source>
        <strain evidence="10">GBPy7</strain>
    </source>
</reference>
<dbReference type="InterPro" id="IPR001478">
    <property type="entry name" value="PDZ"/>
</dbReference>
<evidence type="ECO:0000256" key="7">
    <source>
        <dbReference type="SAM" id="SignalP"/>
    </source>
</evidence>
<dbReference type="PROSITE" id="PS50106">
    <property type="entry name" value="PDZ"/>
    <property type="match status" value="1"/>
</dbReference>
<dbReference type="OrthoDB" id="9812068at2"/>
<dbReference type="NCBIfam" id="TIGR00225">
    <property type="entry name" value="prc"/>
    <property type="match status" value="1"/>
</dbReference>
<gene>
    <name evidence="9" type="ORF">CWE08_04275</name>
</gene>
<dbReference type="GO" id="GO:0006508">
    <property type="term" value="P:proteolysis"/>
    <property type="evidence" value="ECO:0007669"/>
    <property type="project" value="UniProtKB-KW"/>
</dbReference>
<evidence type="ECO:0000259" key="8">
    <source>
        <dbReference type="PROSITE" id="PS50106"/>
    </source>
</evidence>
<evidence type="ECO:0000256" key="1">
    <source>
        <dbReference type="ARBA" id="ARBA00009179"/>
    </source>
</evidence>
<evidence type="ECO:0000313" key="9">
    <source>
        <dbReference type="EMBL" id="RUO22403.1"/>
    </source>
</evidence>
<evidence type="ECO:0000256" key="4">
    <source>
        <dbReference type="ARBA" id="ARBA00022825"/>
    </source>
</evidence>
<dbReference type="FunFam" id="3.90.226.10:FF:000090">
    <property type="entry name" value="Tail-specific protease"/>
    <property type="match status" value="1"/>
</dbReference>
<dbReference type="InterPro" id="IPR004447">
    <property type="entry name" value="Peptidase_S41A"/>
</dbReference>
<keyword evidence="3 5" id="KW-0378">Hydrolase</keyword>
<feature type="signal peptide" evidence="7">
    <location>
        <begin position="1"/>
        <end position="28"/>
    </location>
</feature>
<dbReference type="Pfam" id="PF17804">
    <property type="entry name" value="TSP_NTD"/>
    <property type="match status" value="1"/>
</dbReference>